<keyword evidence="2" id="KW-1185">Reference proteome</keyword>
<dbReference type="Proteomes" id="UP001178507">
    <property type="component" value="Unassembled WGS sequence"/>
</dbReference>
<reference evidence="1" key="1">
    <citation type="submission" date="2023-08" db="EMBL/GenBank/DDBJ databases">
        <authorList>
            <person name="Chen Y."/>
            <person name="Shah S."/>
            <person name="Dougan E. K."/>
            <person name="Thang M."/>
            <person name="Chan C."/>
        </authorList>
    </citation>
    <scope>NUCLEOTIDE SEQUENCE</scope>
</reference>
<organism evidence="1 2">
    <name type="scientific">Effrenium voratum</name>
    <dbReference type="NCBI Taxonomy" id="2562239"/>
    <lineage>
        <taxon>Eukaryota</taxon>
        <taxon>Sar</taxon>
        <taxon>Alveolata</taxon>
        <taxon>Dinophyceae</taxon>
        <taxon>Suessiales</taxon>
        <taxon>Symbiodiniaceae</taxon>
        <taxon>Effrenium</taxon>
    </lineage>
</organism>
<proteinExistence type="predicted"/>
<accession>A0AA36HQ16</accession>
<comment type="caution">
    <text evidence="1">The sequence shown here is derived from an EMBL/GenBank/DDBJ whole genome shotgun (WGS) entry which is preliminary data.</text>
</comment>
<evidence type="ECO:0000313" key="2">
    <source>
        <dbReference type="Proteomes" id="UP001178507"/>
    </source>
</evidence>
<dbReference type="EMBL" id="CAUJNA010000180">
    <property type="protein sequence ID" value="CAJ1373204.1"/>
    <property type="molecule type" value="Genomic_DNA"/>
</dbReference>
<gene>
    <name evidence="1" type="ORF">EVOR1521_LOCUS3093</name>
</gene>
<name>A0AA36HQ16_9DINO</name>
<dbReference type="AlphaFoldDB" id="A0AA36HQ16"/>
<protein>
    <submittedName>
        <fullName evidence="1">Uncharacterized protein</fullName>
    </submittedName>
</protein>
<sequence length="395" mass="42997">MLCRGAPWTCTSVASLPRLPRLPWLRAAGQVASAPPRKLRAHPQAMCFLAVASRGRSKRVARFAKAGGQRPRLVLGLDGVLCASAEEASSAACKAAYAIWPSVMKDAKEVSLNEAGVRQSWVEYDWERLLEHRSSAFTPAPPWLLYKVEQLRPACQAEWELVLFARLCVEEAVACRANRAKGRRGARPLTVGEIESNWLESGGLRDLLLARWGPNIGHLQEAMAEARRCHRGLSEDHLFKEVLELVYLAVAEGAIEESVDVVTSRDQLSAVQALQASTQIASELELAPDHQGSWARKDGWRMHCALGSVEEKVAAVQSLAKETGAGCGEGLVVVDDSVAFLRACAAKLQLGAAKLCLANWGYVSHSHWADGRSRLPRVKELQGAADLAAFLRDTA</sequence>
<evidence type="ECO:0000313" key="1">
    <source>
        <dbReference type="EMBL" id="CAJ1373204.1"/>
    </source>
</evidence>